<comment type="caution">
    <text evidence="2">The sequence shown here is derived from an EMBL/GenBank/DDBJ whole genome shotgun (WGS) entry which is preliminary data.</text>
</comment>
<feature type="region of interest" description="Disordered" evidence="1">
    <location>
        <begin position="1"/>
        <end position="44"/>
    </location>
</feature>
<evidence type="ECO:0000313" key="2">
    <source>
        <dbReference type="EMBL" id="KAG0590839.1"/>
    </source>
</evidence>
<proteinExistence type="predicted"/>
<sequence>MSLTKRGEQWKQSFPETTLDRNKFSSPKNRRSDELSRTSPKVPELRRYLPNVADHSGARFESLRPHSTSAYINTTTAHDPIIADKAPATQLEVITELSQSASKLQNLCCPPDGGGAEGGEGEVGGAAHRGGASQPAAIAHEEKVIDEQNGAAGTPAQAQQ</sequence>
<organism evidence="2 3">
    <name type="scientific">Ceratodon purpureus</name>
    <name type="common">Fire moss</name>
    <name type="synonym">Dicranum purpureum</name>
    <dbReference type="NCBI Taxonomy" id="3225"/>
    <lineage>
        <taxon>Eukaryota</taxon>
        <taxon>Viridiplantae</taxon>
        <taxon>Streptophyta</taxon>
        <taxon>Embryophyta</taxon>
        <taxon>Bryophyta</taxon>
        <taxon>Bryophytina</taxon>
        <taxon>Bryopsida</taxon>
        <taxon>Dicranidae</taxon>
        <taxon>Pseudoditrichales</taxon>
        <taxon>Ditrichaceae</taxon>
        <taxon>Ceratodon</taxon>
    </lineage>
</organism>
<keyword evidence="3" id="KW-1185">Reference proteome</keyword>
<accession>A0A8T0J795</accession>
<reference evidence="2" key="1">
    <citation type="submission" date="2020-06" db="EMBL/GenBank/DDBJ databases">
        <title>WGS assembly of Ceratodon purpureus strain R40.</title>
        <authorList>
            <person name="Carey S.B."/>
            <person name="Jenkins J."/>
            <person name="Shu S."/>
            <person name="Lovell J.T."/>
            <person name="Sreedasyam A."/>
            <person name="Maumus F."/>
            <person name="Tiley G.P."/>
            <person name="Fernandez-Pozo N."/>
            <person name="Barry K."/>
            <person name="Chen C."/>
            <person name="Wang M."/>
            <person name="Lipzen A."/>
            <person name="Daum C."/>
            <person name="Saski C.A."/>
            <person name="Payton A.C."/>
            <person name="Mcbreen J.C."/>
            <person name="Conrad R.E."/>
            <person name="Kollar L.M."/>
            <person name="Olsson S."/>
            <person name="Huttunen S."/>
            <person name="Landis J.B."/>
            <person name="Wickett N.J."/>
            <person name="Johnson M.G."/>
            <person name="Rensing S.A."/>
            <person name="Grimwood J."/>
            <person name="Schmutz J."/>
            <person name="Mcdaniel S.F."/>
        </authorList>
    </citation>
    <scope>NUCLEOTIDE SEQUENCE</scope>
    <source>
        <strain evidence="2">R40</strain>
    </source>
</reference>
<feature type="region of interest" description="Disordered" evidence="1">
    <location>
        <begin position="109"/>
        <end position="160"/>
    </location>
</feature>
<name>A0A8T0J795_CERPU</name>
<feature type="compositionally biased region" description="Gly residues" evidence="1">
    <location>
        <begin position="112"/>
        <end position="128"/>
    </location>
</feature>
<dbReference type="EMBL" id="CM026421">
    <property type="protein sequence ID" value="KAG0590839.1"/>
    <property type="molecule type" value="Genomic_DNA"/>
</dbReference>
<dbReference type="Proteomes" id="UP000822688">
    <property type="component" value="Chromosome 1"/>
</dbReference>
<dbReference type="AlphaFoldDB" id="A0A8T0J795"/>
<evidence type="ECO:0000313" key="3">
    <source>
        <dbReference type="Proteomes" id="UP000822688"/>
    </source>
</evidence>
<gene>
    <name evidence="2" type="ORF">KC19_1G130100</name>
</gene>
<evidence type="ECO:0000256" key="1">
    <source>
        <dbReference type="SAM" id="MobiDB-lite"/>
    </source>
</evidence>
<protein>
    <submittedName>
        <fullName evidence="2">Uncharacterized protein</fullName>
    </submittedName>
</protein>